<dbReference type="PANTHER" id="PTHR31749:SF3">
    <property type="entry name" value="KINETOCHORE-ASSOCIATED PROTEIN NSL1 HOMOLOG"/>
    <property type="match status" value="1"/>
</dbReference>
<reference evidence="2" key="1">
    <citation type="submission" date="2016-05" db="EMBL/GenBank/DDBJ databases">
        <title>Comparative genomics of biotechnologically important yeasts.</title>
        <authorList>
            <consortium name="DOE Joint Genome Institute"/>
            <person name="Riley R."/>
            <person name="Haridas S."/>
            <person name="Wolfe K.H."/>
            <person name="Lopes M.R."/>
            <person name="Hittinger C.T."/>
            <person name="Goker M."/>
            <person name="Salamov A."/>
            <person name="Wisecaver J."/>
            <person name="Long T.M."/>
            <person name="Aerts A.L."/>
            <person name="Barry K."/>
            <person name="Choi C."/>
            <person name="Clum A."/>
            <person name="Coughlan A.Y."/>
            <person name="Deshpande S."/>
            <person name="Douglass A.P."/>
            <person name="Hanson S.J."/>
            <person name="Klenk H.-P."/>
            <person name="Labutti K."/>
            <person name="Lapidus A."/>
            <person name="Lindquist E."/>
            <person name="Lipzen A."/>
            <person name="Meier-Kolthoff J.P."/>
            <person name="Ohm R.A."/>
            <person name="Otillar R.P."/>
            <person name="Pangilinan J."/>
            <person name="Peng Y."/>
            <person name="Rokas A."/>
            <person name="Rosa C.A."/>
            <person name="Scheuner C."/>
            <person name="Sibirny A.A."/>
            <person name="Slot J.C."/>
            <person name="Stielow J.B."/>
            <person name="Sun H."/>
            <person name="Kurtzman C.P."/>
            <person name="Blackwell M."/>
            <person name="Grigoriev I.V."/>
            <person name="Jeffries T.W."/>
        </authorList>
    </citation>
    <scope>NUCLEOTIDE SEQUENCE [LARGE SCALE GENOMIC DNA]</scope>
    <source>
        <strain evidence="2">NRRL Y-17324</strain>
    </source>
</reference>
<dbReference type="OrthoDB" id="2135762at2759"/>
<name>A0A1E4SMK7_9ASCO</name>
<dbReference type="PANTHER" id="PTHR31749">
    <property type="entry name" value="KINETOCHORE-ASSOCIATED PROTEIN NSL1 HOMOLOG"/>
    <property type="match status" value="1"/>
</dbReference>
<dbReference type="EMBL" id="KV453910">
    <property type="protein sequence ID" value="ODV80751.1"/>
    <property type="molecule type" value="Genomic_DNA"/>
</dbReference>
<dbReference type="GO" id="GO:0000070">
    <property type="term" value="P:mitotic sister chromatid segregation"/>
    <property type="evidence" value="ECO:0007669"/>
    <property type="project" value="InterPro"/>
</dbReference>
<dbReference type="Pfam" id="PF08641">
    <property type="entry name" value="Mis14"/>
    <property type="match status" value="1"/>
</dbReference>
<proteinExistence type="predicted"/>
<dbReference type="Proteomes" id="UP000094285">
    <property type="component" value="Unassembled WGS sequence"/>
</dbReference>
<gene>
    <name evidence="1" type="ORF">CANTADRAFT_25167</name>
</gene>
<dbReference type="STRING" id="984487.A0A1E4SMK7"/>
<protein>
    <submittedName>
        <fullName evidence="1">Mis14-domain-containing protein</fullName>
    </submittedName>
</protein>
<dbReference type="GO" id="GO:0000444">
    <property type="term" value="C:MIS12/MIND type complex"/>
    <property type="evidence" value="ECO:0007669"/>
    <property type="project" value="TreeGrafter"/>
</dbReference>
<evidence type="ECO:0000313" key="2">
    <source>
        <dbReference type="Proteomes" id="UP000094285"/>
    </source>
</evidence>
<dbReference type="AlphaFoldDB" id="A0A1E4SMK7"/>
<organism evidence="1 2">
    <name type="scientific">Suhomyces tanzawaensis NRRL Y-17324</name>
    <dbReference type="NCBI Taxonomy" id="984487"/>
    <lineage>
        <taxon>Eukaryota</taxon>
        <taxon>Fungi</taxon>
        <taxon>Dikarya</taxon>
        <taxon>Ascomycota</taxon>
        <taxon>Saccharomycotina</taxon>
        <taxon>Pichiomycetes</taxon>
        <taxon>Debaryomycetaceae</taxon>
        <taxon>Suhomyces</taxon>
    </lineage>
</organism>
<dbReference type="RefSeq" id="XP_020065873.1">
    <property type="nucleotide sequence ID" value="XM_020207343.1"/>
</dbReference>
<dbReference type="GeneID" id="30981480"/>
<evidence type="ECO:0000313" key="1">
    <source>
        <dbReference type="EMBL" id="ODV80751.1"/>
    </source>
</evidence>
<keyword evidence="2" id="KW-1185">Reference proteome</keyword>
<accession>A0A1E4SMK7</accession>
<dbReference type="InterPro" id="IPR013950">
    <property type="entry name" value="Mis14/Nsl1"/>
</dbReference>
<sequence length="211" mass="24084">MPDYEKIALSKQDLRHVYSQVLQLTTAKLDLHLPTSDNDPLKNKVAGVLDEFLLGAFELAKSGLVVDGHAIDDGSIHELLSLKRKETVEPFDLAINTRLREVLLQVEQETIELTKLRRELPAKARGAYQELVRRTDGELSSILAGLEAEEDEDFEVSVPNIGEISSEYEKHVLMLNDLKKTIPERKAELDRYDETLRFLEEAYRRQEAEEV</sequence>